<sequence length="509" mass="56732">MPNLFQTYGGALYRMYAQLEERTTAPESTDPLTRISATEAATKIRTGKLSSFQLVKVYLKRIKEVNLYINAASETFDSEALEEAANVDRYLAGLDKKSEEYKSLEVKKPLLGVPVSIKHCFDVKGKRNIAGLSRRRNIPVATDDAEAVKRIREAGGIPFVYTNLPDACLWVETSNPVYGKTSSPYDTRTTSGGSSGGEGALISAEGSLLGIGSDLGGSVRIPALFNGIYGLKPVNDIPLEGHYPDPKDDSMRLLFGIGAMARYAEDMALFYSILSQSPIPRDYLTLKPTRVLLTLPTFDRLTPLTDDVRRAALTTARLISEHYRIPLEEYKLAPMEKMIEWYINEASPPGDESMTKYVYPDATTSNLLLEKLRSYLGLNKVNPGSAEFIHTFAEEKTPAKYDQLHRELHDYRQILNELLRDNVILVAPSLPKSHYFHNELLIARTDWFQTAIFNGLALPVATVPLGLDRDGYPVGAQIASARGNNYLLTRMQEMLEKKTGGWRPPRSLL</sequence>
<dbReference type="InterPro" id="IPR020556">
    <property type="entry name" value="Amidase_CS"/>
</dbReference>
<dbReference type="PROSITE" id="PS00571">
    <property type="entry name" value="AMIDASES"/>
    <property type="match status" value="1"/>
</dbReference>
<feature type="domain" description="Amidase" evidence="2">
    <location>
        <begin position="54"/>
        <end position="485"/>
    </location>
</feature>
<dbReference type="InterPro" id="IPR036928">
    <property type="entry name" value="AS_sf"/>
</dbReference>
<evidence type="ECO:0000259" key="2">
    <source>
        <dbReference type="Pfam" id="PF01425"/>
    </source>
</evidence>
<organism evidence="3 4">
    <name type="scientific">Bursaphelenchus xylophilus</name>
    <name type="common">Pinewood nematode worm</name>
    <name type="synonym">Aphelenchoides xylophilus</name>
    <dbReference type="NCBI Taxonomy" id="6326"/>
    <lineage>
        <taxon>Eukaryota</taxon>
        <taxon>Metazoa</taxon>
        <taxon>Ecdysozoa</taxon>
        <taxon>Nematoda</taxon>
        <taxon>Chromadorea</taxon>
        <taxon>Rhabditida</taxon>
        <taxon>Tylenchina</taxon>
        <taxon>Tylenchomorpha</taxon>
        <taxon>Aphelenchoidea</taxon>
        <taxon>Aphelenchoididae</taxon>
        <taxon>Bursaphelenchus</taxon>
    </lineage>
</organism>
<dbReference type="AlphaFoldDB" id="A0A1I7SL04"/>
<evidence type="ECO:0000256" key="1">
    <source>
        <dbReference type="ARBA" id="ARBA00009199"/>
    </source>
</evidence>
<dbReference type="InterPro" id="IPR052739">
    <property type="entry name" value="FAAH2"/>
</dbReference>
<dbReference type="PANTHER" id="PTHR43372:SF3">
    <property type="entry name" value="AT07710P-RELATED"/>
    <property type="match status" value="1"/>
</dbReference>
<evidence type="ECO:0000313" key="4">
    <source>
        <dbReference type="WBParaSite" id="BXY_1373600.1"/>
    </source>
</evidence>
<dbReference type="WBParaSite" id="BXY_1373600.1">
    <property type="protein sequence ID" value="BXY_1373600.1"/>
    <property type="gene ID" value="BXY_1373600"/>
</dbReference>
<accession>A0A1I7SL04</accession>
<reference evidence="4" key="1">
    <citation type="submission" date="2016-11" db="UniProtKB">
        <authorList>
            <consortium name="WormBaseParasite"/>
        </authorList>
    </citation>
    <scope>IDENTIFICATION</scope>
</reference>
<dbReference type="Pfam" id="PF01425">
    <property type="entry name" value="Amidase"/>
    <property type="match status" value="1"/>
</dbReference>
<dbReference type="GO" id="GO:0012505">
    <property type="term" value="C:endomembrane system"/>
    <property type="evidence" value="ECO:0007669"/>
    <property type="project" value="TreeGrafter"/>
</dbReference>
<dbReference type="SUPFAM" id="SSF75304">
    <property type="entry name" value="Amidase signature (AS) enzymes"/>
    <property type="match status" value="1"/>
</dbReference>
<protein>
    <submittedName>
        <fullName evidence="4">Amidase domain-containing protein</fullName>
    </submittedName>
</protein>
<dbReference type="Gene3D" id="3.90.1300.10">
    <property type="entry name" value="Amidase signature (AS) domain"/>
    <property type="match status" value="1"/>
</dbReference>
<dbReference type="Proteomes" id="UP000095284">
    <property type="component" value="Unplaced"/>
</dbReference>
<comment type="similarity">
    <text evidence="1">Belongs to the amidase family.</text>
</comment>
<name>A0A1I7SL04_BURXY</name>
<dbReference type="PANTHER" id="PTHR43372">
    <property type="entry name" value="FATTY-ACID AMIDE HYDROLASE"/>
    <property type="match status" value="1"/>
</dbReference>
<evidence type="ECO:0000313" key="3">
    <source>
        <dbReference type="Proteomes" id="UP000095284"/>
    </source>
</evidence>
<proteinExistence type="inferred from homology"/>
<dbReference type="InterPro" id="IPR023631">
    <property type="entry name" value="Amidase_dom"/>
</dbReference>
<dbReference type="eggNOG" id="KOG1212">
    <property type="taxonomic scope" value="Eukaryota"/>
</dbReference>